<evidence type="ECO:0000256" key="1">
    <source>
        <dbReference type="SAM" id="SignalP"/>
    </source>
</evidence>
<accession>A0A8J3FUM1</accession>
<reference evidence="3" key="1">
    <citation type="journal article" date="2014" name="Int. J. Syst. Evol. Microbiol.">
        <title>Complete genome sequence of Corynebacterium casei LMG S-19264T (=DSM 44701T), isolated from a smear-ripened cheese.</title>
        <authorList>
            <consortium name="US DOE Joint Genome Institute (JGI-PGF)"/>
            <person name="Walter F."/>
            <person name="Albersmeier A."/>
            <person name="Kalinowski J."/>
            <person name="Ruckert C."/>
        </authorList>
    </citation>
    <scope>NUCLEOTIDE SEQUENCE</scope>
    <source>
        <strain evidence="3">CGMCC 4.5737</strain>
    </source>
</reference>
<protein>
    <submittedName>
        <fullName evidence="3">Serine hydrolase</fullName>
    </submittedName>
</protein>
<evidence type="ECO:0000259" key="2">
    <source>
        <dbReference type="Pfam" id="PF00144"/>
    </source>
</evidence>
<comment type="caution">
    <text evidence="3">The sequence shown here is derived from an EMBL/GenBank/DDBJ whole genome shotgun (WGS) entry which is preliminary data.</text>
</comment>
<evidence type="ECO:0000313" key="4">
    <source>
        <dbReference type="Proteomes" id="UP000637578"/>
    </source>
</evidence>
<dbReference type="RefSeq" id="WP_229686370.1">
    <property type="nucleotide sequence ID" value="NZ_BMMK01000012.1"/>
</dbReference>
<gene>
    <name evidence="3" type="ORF">GCM10012275_29220</name>
</gene>
<dbReference type="GO" id="GO:0016787">
    <property type="term" value="F:hydrolase activity"/>
    <property type="evidence" value="ECO:0007669"/>
    <property type="project" value="UniProtKB-KW"/>
</dbReference>
<dbReference type="InterPro" id="IPR012338">
    <property type="entry name" value="Beta-lactam/transpept-like"/>
</dbReference>
<dbReference type="Proteomes" id="UP000637578">
    <property type="component" value="Unassembled WGS sequence"/>
</dbReference>
<organism evidence="3 4">
    <name type="scientific">Longimycelium tulufanense</name>
    <dbReference type="NCBI Taxonomy" id="907463"/>
    <lineage>
        <taxon>Bacteria</taxon>
        <taxon>Bacillati</taxon>
        <taxon>Actinomycetota</taxon>
        <taxon>Actinomycetes</taxon>
        <taxon>Pseudonocardiales</taxon>
        <taxon>Pseudonocardiaceae</taxon>
        <taxon>Longimycelium</taxon>
    </lineage>
</organism>
<keyword evidence="3" id="KW-0378">Hydrolase</keyword>
<dbReference type="Gene3D" id="3.40.710.10">
    <property type="entry name" value="DD-peptidase/beta-lactamase superfamily"/>
    <property type="match status" value="1"/>
</dbReference>
<keyword evidence="1" id="KW-0732">Signal</keyword>
<dbReference type="InterPro" id="IPR001466">
    <property type="entry name" value="Beta-lactam-related"/>
</dbReference>
<reference evidence="3" key="2">
    <citation type="submission" date="2020-09" db="EMBL/GenBank/DDBJ databases">
        <authorList>
            <person name="Sun Q."/>
            <person name="Zhou Y."/>
        </authorList>
    </citation>
    <scope>NUCLEOTIDE SEQUENCE</scope>
    <source>
        <strain evidence="3">CGMCC 4.5737</strain>
    </source>
</reference>
<dbReference type="AlphaFoldDB" id="A0A8J3FUM1"/>
<keyword evidence="4" id="KW-1185">Reference proteome</keyword>
<proteinExistence type="predicted"/>
<dbReference type="InterPro" id="IPR050491">
    <property type="entry name" value="AmpC-like"/>
</dbReference>
<feature type="signal peptide" evidence="1">
    <location>
        <begin position="1"/>
        <end position="28"/>
    </location>
</feature>
<sequence length="420" mass="45548">MRLSIRRLTGAVLAAALFTGVSVTTAVAAPDATGVGQQATHDRSELREAMRELVAAGAVGVQVRVHNERGDWTGSEGTRLLRGGGKVPTDGRFRIGSISKTMLSTVVLQLVGEGKIGLDDPVDRYLPRFGLDVRITVRMLLQHTSGIFNYTGESKEDGTVEPGIPLFGQDFVDNRFRTYQPDELVRLALSKPARFEPGQGWSYSNTNYVLAGLLVEKVTGRSYATEMRHRILWPLGMWQTSLPGTRTTIPGPHAHGYHAFQREGELQVVDATRLNPSWAYGAGEVISTTRDLDTFISALLGGKLLPPNLLAEMRRMRPTNPVEGYGLGLAETTLGLECGETMLGHGGGIHGYVSFLYGNADLSKRFQMSVTTGAVDLDNPDAAAKFFTPVLKIMNLAVCGKTTPAKPDAAQSQDLRPNLR</sequence>
<dbReference type="SUPFAM" id="SSF56601">
    <property type="entry name" value="beta-lactamase/transpeptidase-like"/>
    <property type="match status" value="1"/>
</dbReference>
<evidence type="ECO:0000313" key="3">
    <source>
        <dbReference type="EMBL" id="GGM56290.1"/>
    </source>
</evidence>
<feature type="domain" description="Beta-lactamase-related" evidence="2">
    <location>
        <begin position="48"/>
        <end position="357"/>
    </location>
</feature>
<dbReference type="EMBL" id="BMMK01000012">
    <property type="protein sequence ID" value="GGM56290.1"/>
    <property type="molecule type" value="Genomic_DNA"/>
</dbReference>
<dbReference type="PANTHER" id="PTHR46825">
    <property type="entry name" value="D-ALANYL-D-ALANINE-CARBOXYPEPTIDASE/ENDOPEPTIDASE AMPH"/>
    <property type="match status" value="1"/>
</dbReference>
<dbReference type="PANTHER" id="PTHR46825:SF7">
    <property type="entry name" value="D-ALANYL-D-ALANINE CARBOXYPEPTIDASE"/>
    <property type="match status" value="1"/>
</dbReference>
<dbReference type="Pfam" id="PF00144">
    <property type="entry name" value="Beta-lactamase"/>
    <property type="match status" value="1"/>
</dbReference>
<feature type="chain" id="PRO_5035257869" evidence="1">
    <location>
        <begin position="29"/>
        <end position="420"/>
    </location>
</feature>
<name>A0A8J3FUM1_9PSEU</name>